<proteinExistence type="predicted"/>
<keyword evidence="3" id="KW-0862">Zinc</keyword>
<dbReference type="GO" id="GO:0004022">
    <property type="term" value="F:alcohol dehydrogenase (NAD+) activity"/>
    <property type="evidence" value="ECO:0007669"/>
    <property type="project" value="TreeGrafter"/>
</dbReference>
<name>X1KD46_9ZZZZ</name>
<keyword evidence="4" id="KW-0560">Oxidoreductase</keyword>
<dbReference type="PANTHER" id="PTHR42940">
    <property type="entry name" value="ALCOHOL DEHYDROGENASE 1-RELATED"/>
    <property type="match status" value="1"/>
</dbReference>
<dbReference type="GO" id="GO:0005737">
    <property type="term" value="C:cytoplasm"/>
    <property type="evidence" value="ECO:0007669"/>
    <property type="project" value="TreeGrafter"/>
</dbReference>
<comment type="cofactor">
    <cofactor evidence="1">
        <name>Zn(2+)</name>
        <dbReference type="ChEBI" id="CHEBI:29105"/>
    </cofactor>
</comment>
<keyword evidence="2" id="KW-0479">Metal-binding</keyword>
<protein>
    <recommendedName>
        <fullName evidence="5">Alcohol dehydrogenase-like N-terminal domain-containing protein</fullName>
    </recommendedName>
</protein>
<dbReference type="InterPro" id="IPR013154">
    <property type="entry name" value="ADH-like_N"/>
</dbReference>
<dbReference type="EMBL" id="BARV01007189">
    <property type="protein sequence ID" value="GAI04583.1"/>
    <property type="molecule type" value="Genomic_DNA"/>
</dbReference>
<evidence type="ECO:0000256" key="3">
    <source>
        <dbReference type="ARBA" id="ARBA00022833"/>
    </source>
</evidence>
<reference evidence="6" key="1">
    <citation type="journal article" date="2014" name="Front. Microbiol.">
        <title>High frequency of phylogenetically diverse reductive dehalogenase-homologous genes in deep subseafloor sedimentary metagenomes.</title>
        <authorList>
            <person name="Kawai M."/>
            <person name="Futagami T."/>
            <person name="Toyoda A."/>
            <person name="Takaki Y."/>
            <person name="Nishi S."/>
            <person name="Hori S."/>
            <person name="Arai W."/>
            <person name="Tsubouchi T."/>
            <person name="Morono Y."/>
            <person name="Uchiyama I."/>
            <person name="Ito T."/>
            <person name="Fujiyama A."/>
            <person name="Inagaki F."/>
            <person name="Takami H."/>
        </authorList>
    </citation>
    <scope>NUCLEOTIDE SEQUENCE</scope>
    <source>
        <strain evidence="6">Expedition CK06-06</strain>
    </source>
</reference>
<sequence length="134" mass="14646">MKAVVLNKTSLIEEKPLEVTDLPRPTVADDQILVKVLVCGACHTDLDEVEGRLKPARLPMVLGHQVVGMVADKGKAVTKFKTGDRVGITWLYSACGKCSFCQRGNENLCDQAKWTGKDVNGGYAEYMVISEDFA</sequence>
<evidence type="ECO:0000313" key="6">
    <source>
        <dbReference type="EMBL" id="GAI04583.1"/>
    </source>
</evidence>
<dbReference type="AlphaFoldDB" id="X1KD46"/>
<accession>X1KD46</accession>
<comment type="caution">
    <text evidence="6">The sequence shown here is derived from an EMBL/GenBank/DDBJ whole genome shotgun (WGS) entry which is preliminary data.</text>
</comment>
<evidence type="ECO:0000256" key="4">
    <source>
        <dbReference type="ARBA" id="ARBA00023002"/>
    </source>
</evidence>
<dbReference type="SUPFAM" id="SSF50129">
    <property type="entry name" value="GroES-like"/>
    <property type="match status" value="1"/>
</dbReference>
<dbReference type="PANTHER" id="PTHR42940:SF8">
    <property type="entry name" value="VACUOLAR PROTEIN SORTING-ASSOCIATED PROTEIN 11"/>
    <property type="match status" value="1"/>
</dbReference>
<evidence type="ECO:0000259" key="5">
    <source>
        <dbReference type="Pfam" id="PF08240"/>
    </source>
</evidence>
<dbReference type="Pfam" id="PF08240">
    <property type="entry name" value="ADH_N"/>
    <property type="match status" value="1"/>
</dbReference>
<feature type="non-terminal residue" evidence="6">
    <location>
        <position position="134"/>
    </location>
</feature>
<gene>
    <name evidence="6" type="ORF">S06H3_14682</name>
</gene>
<dbReference type="InterPro" id="IPR011032">
    <property type="entry name" value="GroES-like_sf"/>
</dbReference>
<evidence type="ECO:0000256" key="2">
    <source>
        <dbReference type="ARBA" id="ARBA00022723"/>
    </source>
</evidence>
<organism evidence="6">
    <name type="scientific">marine sediment metagenome</name>
    <dbReference type="NCBI Taxonomy" id="412755"/>
    <lineage>
        <taxon>unclassified sequences</taxon>
        <taxon>metagenomes</taxon>
        <taxon>ecological metagenomes</taxon>
    </lineage>
</organism>
<evidence type="ECO:0000256" key="1">
    <source>
        <dbReference type="ARBA" id="ARBA00001947"/>
    </source>
</evidence>
<dbReference type="GO" id="GO:0046872">
    <property type="term" value="F:metal ion binding"/>
    <property type="evidence" value="ECO:0007669"/>
    <property type="project" value="UniProtKB-KW"/>
</dbReference>
<feature type="domain" description="Alcohol dehydrogenase-like N-terminal" evidence="5">
    <location>
        <begin position="29"/>
        <end position="133"/>
    </location>
</feature>
<dbReference type="Gene3D" id="3.90.180.10">
    <property type="entry name" value="Medium-chain alcohol dehydrogenases, catalytic domain"/>
    <property type="match status" value="1"/>
</dbReference>